<evidence type="ECO:0000313" key="1">
    <source>
        <dbReference type="EMBL" id="RRW33161.1"/>
    </source>
</evidence>
<comment type="caution">
    <text evidence="1">The sequence shown here is derived from an EMBL/GenBank/DDBJ whole genome shotgun (WGS) entry which is preliminary data.</text>
</comment>
<sequence length="154" mass="16844">MPQPPYIAVVIEGGLIQTVITEHWPSQLPPPRIVVVDYDKEGSDDELTQFSIGDEIMEALCHIEVPSSFESFDKPSLSPRAVLTALGEPENEPPAESPLSIAQAVRQSIIDLDQQLMRQELPPTGDDYNQLYVLASNGLIDVLKALGDSSDFGE</sequence>
<dbReference type="AlphaFoldDB" id="A0A427HFB3"/>
<dbReference type="EMBL" id="RHRS01000042">
    <property type="protein sequence ID" value="RRW33161.1"/>
    <property type="molecule type" value="Genomic_DNA"/>
</dbReference>
<reference evidence="1 2" key="1">
    <citation type="submission" date="2018-10" db="EMBL/GenBank/DDBJ databases">
        <title>Transmission dynamics of multidrug resistant bacteria on intensive care unit surfaces.</title>
        <authorList>
            <person name="D'Souza A.W."/>
            <person name="Potter R.F."/>
            <person name="Wallace M."/>
            <person name="Shupe A."/>
            <person name="Patel S."/>
            <person name="Sun S."/>
            <person name="Gul D."/>
            <person name="Kwon J.H."/>
            <person name="Andleeb S."/>
            <person name="Burnham C.-A.D."/>
            <person name="Dantas G."/>
        </authorList>
    </citation>
    <scope>NUCLEOTIDE SEQUENCE [LARGE SCALE GENOMIC DNA]</scope>
    <source>
        <strain evidence="1 2">PO_271</strain>
    </source>
</reference>
<evidence type="ECO:0000313" key="2">
    <source>
        <dbReference type="Proteomes" id="UP000272833"/>
    </source>
</evidence>
<protein>
    <submittedName>
        <fullName evidence="1">Uncharacterized protein</fullName>
    </submittedName>
</protein>
<accession>A0A427HFB3</accession>
<dbReference type="RefSeq" id="WP_124084259.1">
    <property type="nucleotide sequence ID" value="NZ_RHRS01000042.1"/>
</dbReference>
<proteinExistence type="predicted"/>
<dbReference type="Proteomes" id="UP000272833">
    <property type="component" value="Unassembled WGS sequence"/>
</dbReference>
<name>A0A427HFB3_ECTOL</name>
<organism evidence="1 2">
    <name type="scientific">Ectopseudomonas oleovorans</name>
    <name type="common">Pseudomonas oleovorans</name>
    <dbReference type="NCBI Taxonomy" id="301"/>
    <lineage>
        <taxon>Bacteria</taxon>
        <taxon>Pseudomonadati</taxon>
        <taxon>Pseudomonadota</taxon>
        <taxon>Gammaproteobacteria</taxon>
        <taxon>Pseudomonadales</taxon>
        <taxon>Pseudomonadaceae</taxon>
        <taxon>Ectopseudomonas</taxon>
    </lineage>
</organism>
<gene>
    <name evidence="1" type="ORF">EGJ44_15670</name>
</gene>